<feature type="transmembrane region" description="Helical" evidence="1">
    <location>
        <begin position="67"/>
        <end position="91"/>
    </location>
</feature>
<evidence type="ECO:0000256" key="1">
    <source>
        <dbReference type="SAM" id="Phobius"/>
    </source>
</evidence>
<keyword evidence="1" id="KW-1133">Transmembrane helix</keyword>
<keyword evidence="1" id="KW-0472">Membrane</keyword>
<reference evidence="2 3" key="1">
    <citation type="submission" date="2021-03" db="EMBL/GenBank/DDBJ databases">
        <title>Genomic Encyclopedia of Type Strains, Phase IV (KMG-IV): sequencing the most valuable type-strain genomes for metagenomic binning, comparative biology and taxonomic classification.</title>
        <authorList>
            <person name="Goeker M."/>
        </authorList>
    </citation>
    <scope>NUCLEOTIDE SEQUENCE [LARGE SCALE GENOMIC DNA]</scope>
    <source>
        <strain evidence="2 3">DSM 27563</strain>
    </source>
</reference>
<accession>A0ABS4KBP8</accession>
<dbReference type="PANTHER" id="PTHR35867">
    <property type="entry name" value="PROTEIN RSEC"/>
    <property type="match status" value="1"/>
</dbReference>
<organism evidence="2 3">
    <name type="scientific">Peptoniphilus stercorisuis</name>
    <dbReference type="NCBI Taxonomy" id="1436965"/>
    <lineage>
        <taxon>Bacteria</taxon>
        <taxon>Bacillati</taxon>
        <taxon>Bacillota</taxon>
        <taxon>Tissierellia</taxon>
        <taxon>Tissierellales</taxon>
        <taxon>Peptoniphilaceae</taxon>
        <taxon>Peptoniphilus</taxon>
    </lineage>
</organism>
<name>A0ABS4KBP8_9FIRM</name>
<evidence type="ECO:0000313" key="2">
    <source>
        <dbReference type="EMBL" id="MBP2025199.1"/>
    </source>
</evidence>
<dbReference type="Pfam" id="PF04246">
    <property type="entry name" value="RseC_MucC"/>
    <property type="match status" value="1"/>
</dbReference>
<dbReference type="InterPro" id="IPR026268">
    <property type="entry name" value="RseC"/>
</dbReference>
<feature type="transmembrane region" description="Helical" evidence="1">
    <location>
        <begin position="103"/>
        <end position="120"/>
    </location>
</feature>
<protein>
    <submittedName>
        <fullName evidence="2">Sigma-E factor negative regulatory protein RseC</fullName>
    </submittedName>
</protein>
<sequence>MEQIGVVVKEDGEHIEILAVRESACGSDCSTCSAKCSESKPFNLKTINTINAKVGDRVRIEMNSKAVLSYMVLIYGLPLVFFMAGSVIFFSIFKNLNYLHAELYSLIAGLLVMSVAYLIIKKVDNKYGKAGNNNLVLSKF</sequence>
<dbReference type="InterPro" id="IPR007359">
    <property type="entry name" value="SigmaE_reg_RseC_MucC"/>
</dbReference>
<dbReference type="EMBL" id="JAGGLJ010000005">
    <property type="protein sequence ID" value="MBP2025199.1"/>
    <property type="molecule type" value="Genomic_DNA"/>
</dbReference>
<comment type="caution">
    <text evidence="2">The sequence shown here is derived from an EMBL/GenBank/DDBJ whole genome shotgun (WGS) entry which is preliminary data.</text>
</comment>
<keyword evidence="3" id="KW-1185">Reference proteome</keyword>
<keyword evidence="1" id="KW-0812">Transmembrane</keyword>
<evidence type="ECO:0000313" key="3">
    <source>
        <dbReference type="Proteomes" id="UP001519306"/>
    </source>
</evidence>
<dbReference type="RefSeq" id="WP_210060496.1">
    <property type="nucleotide sequence ID" value="NZ_JAGGLJ010000005.1"/>
</dbReference>
<dbReference type="PIRSF" id="PIRSF004923">
    <property type="entry name" value="RseC"/>
    <property type="match status" value="1"/>
</dbReference>
<gene>
    <name evidence="2" type="ORF">J2Z71_000724</name>
</gene>
<dbReference type="PANTHER" id="PTHR35867:SF1">
    <property type="entry name" value="PROTEIN RSEC"/>
    <property type="match status" value="1"/>
</dbReference>
<proteinExistence type="predicted"/>
<dbReference type="Proteomes" id="UP001519306">
    <property type="component" value="Unassembled WGS sequence"/>
</dbReference>